<reference evidence="2 3" key="1">
    <citation type="submission" date="2020-08" db="EMBL/GenBank/DDBJ databases">
        <title>Genomic Encyclopedia of Type Strains, Phase IV (KMG-IV): sequencing the most valuable type-strain genomes for metagenomic binning, comparative biology and taxonomic classification.</title>
        <authorList>
            <person name="Goeker M."/>
        </authorList>
    </citation>
    <scope>NUCLEOTIDE SEQUENCE [LARGE SCALE GENOMIC DNA]</scope>
    <source>
        <strain evidence="2 3">DSM 104969</strain>
    </source>
</reference>
<evidence type="ECO:0000313" key="3">
    <source>
        <dbReference type="Proteomes" id="UP000555103"/>
    </source>
</evidence>
<dbReference type="RefSeq" id="WP_183307928.1">
    <property type="nucleotide sequence ID" value="NZ_JACIEP010000010.1"/>
</dbReference>
<name>A0A840CPR6_9BACT</name>
<gene>
    <name evidence="2" type="ORF">GGR21_002965</name>
</gene>
<dbReference type="Proteomes" id="UP000555103">
    <property type="component" value="Unassembled WGS sequence"/>
</dbReference>
<dbReference type="EMBL" id="JACIEP010000010">
    <property type="protein sequence ID" value="MBB4037051.1"/>
    <property type="molecule type" value="Genomic_DNA"/>
</dbReference>
<keyword evidence="3" id="KW-1185">Reference proteome</keyword>
<evidence type="ECO:0008006" key="4">
    <source>
        <dbReference type="Google" id="ProtNLM"/>
    </source>
</evidence>
<feature type="chain" id="PRO_5033000011" description="DUF1735 domain-containing protein" evidence="1">
    <location>
        <begin position="21"/>
        <end position="192"/>
    </location>
</feature>
<feature type="signal peptide" evidence="1">
    <location>
        <begin position="1"/>
        <end position="20"/>
    </location>
</feature>
<proteinExistence type="predicted"/>
<keyword evidence="1" id="KW-0732">Signal</keyword>
<comment type="caution">
    <text evidence="2">The sequence shown here is derived from an EMBL/GenBank/DDBJ whole genome shotgun (WGS) entry which is preliminary data.</text>
</comment>
<protein>
    <recommendedName>
        <fullName evidence="4">DUF1735 domain-containing protein</fullName>
    </recommendedName>
</protein>
<organism evidence="2 3">
    <name type="scientific">Dysgonomonas hofstadii</name>
    <dbReference type="NCBI Taxonomy" id="637886"/>
    <lineage>
        <taxon>Bacteria</taxon>
        <taxon>Pseudomonadati</taxon>
        <taxon>Bacteroidota</taxon>
        <taxon>Bacteroidia</taxon>
        <taxon>Bacteroidales</taxon>
        <taxon>Dysgonomonadaceae</taxon>
        <taxon>Dysgonomonas</taxon>
    </lineage>
</organism>
<evidence type="ECO:0000313" key="2">
    <source>
        <dbReference type="EMBL" id="MBB4037051.1"/>
    </source>
</evidence>
<dbReference type="PROSITE" id="PS51257">
    <property type="entry name" value="PROKAR_LIPOPROTEIN"/>
    <property type="match status" value="1"/>
</dbReference>
<sequence length="192" mass="21526">MKALSTIFIILLLLWGVSCSDDDYAVYTYDDPTIYSSSNKVLLTEVILFLSPYIEDAGQKKYIVADNLSNLFLTVNKRGWQPAGSYQIDTLNLKQKETVGNYRVTVQKLLYPFAVNIRVSSEGISTAGEYSDLLNNYLNLQPGSYICNIESFDIKLADGRSKTVYTPNLICPLEVKENYASANLGEFEVLVD</sequence>
<accession>A0A840CPR6</accession>
<evidence type="ECO:0000256" key="1">
    <source>
        <dbReference type="SAM" id="SignalP"/>
    </source>
</evidence>
<dbReference type="AlphaFoldDB" id="A0A840CPR6"/>